<gene>
    <name evidence="2" type="ORF">FB559_1720</name>
</gene>
<reference evidence="2 3" key="1">
    <citation type="submission" date="2019-06" db="EMBL/GenBank/DDBJ databases">
        <title>Sequencing the genomes of 1000 actinobacteria strains.</title>
        <authorList>
            <person name="Klenk H.-P."/>
        </authorList>
    </citation>
    <scope>NUCLEOTIDE SEQUENCE [LARGE SCALE GENOMIC DNA]</scope>
    <source>
        <strain evidence="2 3">DSM 102200</strain>
    </source>
</reference>
<protein>
    <submittedName>
        <fullName evidence="2">Uncharacterized protein DUF2530</fullName>
    </submittedName>
</protein>
<evidence type="ECO:0000313" key="3">
    <source>
        <dbReference type="Proteomes" id="UP000316096"/>
    </source>
</evidence>
<keyword evidence="3" id="KW-1185">Reference proteome</keyword>
<name>A0A543CGG1_9ACTN</name>
<accession>A0A543CGG1</accession>
<dbReference type="OrthoDB" id="3541062at2"/>
<evidence type="ECO:0000256" key="1">
    <source>
        <dbReference type="SAM" id="Phobius"/>
    </source>
</evidence>
<comment type="caution">
    <text evidence="2">The sequence shown here is derived from an EMBL/GenBank/DDBJ whole genome shotgun (WGS) entry which is preliminary data.</text>
</comment>
<sequence length="90" mass="9943">MTQPRHPDPPPLETNDVLVSAVGAVAFAVAFVVLLIVPLDPDQHWWRWVCVTGFAMGLFGCWYIPRLHRGRAAAAERHAAAKKAEQVDQA</sequence>
<dbReference type="Proteomes" id="UP000316096">
    <property type="component" value="Unassembled WGS sequence"/>
</dbReference>
<dbReference type="InterPro" id="IPR019681">
    <property type="entry name" value="DUF2530"/>
</dbReference>
<dbReference type="AlphaFoldDB" id="A0A543CGG1"/>
<organism evidence="2 3">
    <name type="scientific">Actinoallomurus bryophytorum</name>
    <dbReference type="NCBI Taxonomy" id="1490222"/>
    <lineage>
        <taxon>Bacteria</taxon>
        <taxon>Bacillati</taxon>
        <taxon>Actinomycetota</taxon>
        <taxon>Actinomycetes</taxon>
        <taxon>Streptosporangiales</taxon>
        <taxon>Thermomonosporaceae</taxon>
        <taxon>Actinoallomurus</taxon>
    </lineage>
</organism>
<keyword evidence="1" id="KW-0472">Membrane</keyword>
<dbReference type="EMBL" id="VFOZ01000001">
    <property type="protein sequence ID" value="TQL96196.1"/>
    <property type="molecule type" value="Genomic_DNA"/>
</dbReference>
<proteinExistence type="predicted"/>
<keyword evidence="1" id="KW-0812">Transmembrane</keyword>
<keyword evidence="1" id="KW-1133">Transmembrane helix</keyword>
<feature type="transmembrane region" description="Helical" evidence="1">
    <location>
        <begin position="45"/>
        <end position="64"/>
    </location>
</feature>
<feature type="transmembrane region" description="Helical" evidence="1">
    <location>
        <begin position="17"/>
        <end position="39"/>
    </location>
</feature>
<dbReference type="Pfam" id="PF10745">
    <property type="entry name" value="DUF2530"/>
    <property type="match status" value="1"/>
</dbReference>
<dbReference type="RefSeq" id="WP_141955048.1">
    <property type="nucleotide sequence ID" value="NZ_VFOZ01000001.1"/>
</dbReference>
<evidence type="ECO:0000313" key="2">
    <source>
        <dbReference type="EMBL" id="TQL96196.1"/>
    </source>
</evidence>